<dbReference type="SUPFAM" id="SSF50249">
    <property type="entry name" value="Nucleic acid-binding proteins"/>
    <property type="match status" value="1"/>
</dbReference>
<evidence type="ECO:0000259" key="6">
    <source>
        <dbReference type="Pfam" id="PF14743"/>
    </source>
</evidence>
<dbReference type="GO" id="GO:0016874">
    <property type="term" value="F:ligase activity"/>
    <property type="evidence" value="ECO:0007669"/>
    <property type="project" value="UniProtKB-KW"/>
</dbReference>
<evidence type="ECO:0000313" key="8">
    <source>
        <dbReference type="Proteomes" id="UP001320148"/>
    </source>
</evidence>
<dbReference type="CDD" id="cd07896">
    <property type="entry name" value="Adenylation_kDNA_ligase_like"/>
    <property type="match status" value="1"/>
</dbReference>
<dbReference type="Gene3D" id="3.30.1490.70">
    <property type="match status" value="1"/>
</dbReference>
<keyword evidence="2" id="KW-0235">DNA replication</keyword>
<dbReference type="Gene3D" id="3.30.470.30">
    <property type="entry name" value="DNA ligase/mRNA capping enzyme"/>
    <property type="match status" value="1"/>
</dbReference>
<keyword evidence="4" id="KW-0234">DNA repair</keyword>
<feature type="chain" id="PRO_5045673041" evidence="5">
    <location>
        <begin position="23"/>
        <end position="279"/>
    </location>
</feature>
<dbReference type="NCBIfam" id="NF006592">
    <property type="entry name" value="PRK09125.1"/>
    <property type="match status" value="1"/>
</dbReference>
<gene>
    <name evidence="7" type="ORF">DSLASN_21950</name>
</gene>
<dbReference type="SUPFAM" id="SSF56091">
    <property type="entry name" value="DNA ligase/mRNA capping enzyme, catalytic domain"/>
    <property type="match status" value="1"/>
</dbReference>
<accession>A0ABM7PG34</accession>
<keyword evidence="3" id="KW-0227">DNA damage</keyword>
<dbReference type="Gene3D" id="2.40.50.140">
    <property type="entry name" value="Nucleic acid-binding proteins"/>
    <property type="match status" value="1"/>
</dbReference>
<dbReference type="PANTHER" id="PTHR47810">
    <property type="entry name" value="DNA LIGASE"/>
    <property type="match status" value="1"/>
</dbReference>
<evidence type="ECO:0000256" key="2">
    <source>
        <dbReference type="ARBA" id="ARBA00022705"/>
    </source>
</evidence>
<dbReference type="InterPro" id="IPR029319">
    <property type="entry name" value="DNA_ligase_OB"/>
</dbReference>
<reference evidence="7 8" key="1">
    <citation type="submission" date="2021-02" db="EMBL/GenBank/DDBJ databases">
        <title>Complete genome of Desulfoluna sp. strain ASN36.</title>
        <authorList>
            <person name="Takahashi A."/>
            <person name="Kojima H."/>
            <person name="Fukui M."/>
        </authorList>
    </citation>
    <scope>NUCLEOTIDE SEQUENCE [LARGE SCALE GENOMIC DNA]</scope>
    <source>
        <strain evidence="7 8">ASN36</strain>
    </source>
</reference>
<feature type="signal peptide" evidence="5">
    <location>
        <begin position="1"/>
        <end position="22"/>
    </location>
</feature>
<dbReference type="PANTHER" id="PTHR47810:SF1">
    <property type="entry name" value="DNA LIGASE B"/>
    <property type="match status" value="1"/>
</dbReference>
<evidence type="ECO:0000256" key="5">
    <source>
        <dbReference type="SAM" id="SignalP"/>
    </source>
</evidence>
<keyword evidence="5" id="KW-0732">Signal</keyword>
<keyword evidence="8" id="KW-1185">Reference proteome</keyword>
<organism evidence="7 8">
    <name type="scientific">Desulfoluna limicola</name>
    <dbReference type="NCBI Taxonomy" id="2810562"/>
    <lineage>
        <taxon>Bacteria</taxon>
        <taxon>Pseudomonadati</taxon>
        <taxon>Thermodesulfobacteriota</taxon>
        <taxon>Desulfobacteria</taxon>
        <taxon>Desulfobacterales</taxon>
        <taxon>Desulfolunaceae</taxon>
        <taxon>Desulfoluna</taxon>
    </lineage>
</organism>
<protein>
    <submittedName>
        <fullName evidence="7">ATP-dependent DNA ligase</fullName>
    </submittedName>
</protein>
<feature type="domain" description="DNA ligase OB-like" evidence="6">
    <location>
        <begin position="212"/>
        <end position="277"/>
    </location>
</feature>
<dbReference type="InterPro" id="IPR050326">
    <property type="entry name" value="NAD_dep_DNA_ligaseB"/>
</dbReference>
<dbReference type="EMBL" id="AP024488">
    <property type="protein sequence ID" value="BCS96563.1"/>
    <property type="molecule type" value="Genomic_DNA"/>
</dbReference>
<keyword evidence="1 7" id="KW-0436">Ligase</keyword>
<evidence type="ECO:0000313" key="7">
    <source>
        <dbReference type="EMBL" id="BCS96563.1"/>
    </source>
</evidence>
<dbReference type="CDD" id="cd08041">
    <property type="entry name" value="OBF_kDNA_ligase_like"/>
    <property type="match status" value="1"/>
</dbReference>
<dbReference type="Proteomes" id="UP001320148">
    <property type="component" value="Chromosome"/>
</dbReference>
<proteinExistence type="predicted"/>
<dbReference type="InterPro" id="IPR012340">
    <property type="entry name" value="NA-bd_OB-fold"/>
</dbReference>
<dbReference type="Pfam" id="PF14743">
    <property type="entry name" value="DNA_ligase_OB_2"/>
    <property type="match status" value="1"/>
</dbReference>
<evidence type="ECO:0000256" key="4">
    <source>
        <dbReference type="ARBA" id="ARBA00023204"/>
    </source>
</evidence>
<dbReference type="RefSeq" id="WP_236892867.1">
    <property type="nucleotide sequence ID" value="NZ_AP024488.1"/>
</dbReference>
<evidence type="ECO:0000256" key="3">
    <source>
        <dbReference type="ARBA" id="ARBA00022763"/>
    </source>
</evidence>
<sequence length="279" mass="31278">MPKRTWALITLALAILCLPTMAPSAPLALQKAETYTGEEQVTGWFMSEKLDGIRGYWTGTTLVTRKGKPIHAPEWFIQSFPPFELDGELWSKRNDFAFVQSTVMDQTPSDDWKHITYNIFEVPNTPGDFPTRLDKAKTWFSTHPGSPARIIPQITCEGRSHLDRFMAVVENSGGEGLIVKDPSLPFHTGRSPHVLKVKHAADMEGVVVDINEGKGKYKGMMGSLRLKLENGVEFNLGTGFSDETRKEPPVMGSVVTFKHHGFTRTGKPRFASYLRIRKD</sequence>
<evidence type="ECO:0000256" key="1">
    <source>
        <dbReference type="ARBA" id="ARBA00022598"/>
    </source>
</evidence>
<name>A0ABM7PG34_9BACT</name>